<comment type="similarity">
    <text evidence="1 5">Belongs to the universal ribosomal protein uL4 family.</text>
</comment>
<proteinExistence type="inferred from homology"/>
<organism evidence="7 8">
    <name type="scientific">Svornostia abyssi</name>
    <dbReference type="NCBI Taxonomy" id="2898438"/>
    <lineage>
        <taxon>Bacteria</taxon>
        <taxon>Bacillati</taxon>
        <taxon>Actinomycetota</taxon>
        <taxon>Thermoleophilia</taxon>
        <taxon>Solirubrobacterales</taxon>
        <taxon>Baekduiaceae</taxon>
        <taxon>Svornostia</taxon>
    </lineage>
</organism>
<dbReference type="SUPFAM" id="SSF52166">
    <property type="entry name" value="Ribosomal protein L4"/>
    <property type="match status" value="1"/>
</dbReference>
<evidence type="ECO:0000313" key="7">
    <source>
        <dbReference type="EMBL" id="UUY03688.1"/>
    </source>
</evidence>
<keyword evidence="2 5" id="KW-0689">Ribosomal protein</keyword>
<dbReference type="HAMAP" id="MF_01328_B">
    <property type="entry name" value="Ribosomal_uL4_B"/>
    <property type="match status" value="1"/>
</dbReference>
<feature type="region of interest" description="Disordered" evidence="6">
    <location>
        <begin position="40"/>
        <end position="74"/>
    </location>
</feature>
<dbReference type="RefSeq" id="WP_353864192.1">
    <property type="nucleotide sequence ID" value="NZ_CP088295.1"/>
</dbReference>
<dbReference type="EMBL" id="CP088295">
    <property type="protein sequence ID" value="UUY03688.1"/>
    <property type="molecule type" value="Genomic_DNA"/>
</dbReference>
<dbReference type="PANTHER" id="PTHR10746:SF6">
    <property type="entry name" value="LARGE RIBOSOMAL SUBUNIT PROTEIN UL4M"/>
    <property type="match status" value="1"/>
</dbReference>
<evidence type="ECO:0000256" key="6">
    <source>
        <dbReference type="SAM" id="MobiDB-lite"/>
    </source>
</evidence>
<dbReference type="GO" id="GO:0005840">
    <property type="term" value="C:ribosome"/>
    <property type="evidence" value="ECO:0007669"/>
    <property type="project" value="UniProtKB-KW"/>
</dbReference>
<comment type="subunit">
    <text evidence="5">Part of the 50S ribosomal subunit.</text>
</comment>
<evidence type="ECO:0000256" key="4">
    <source>
        <dbReference type="ARBA" id="ARBA00035244"/>
    </source>
</evidence>
<name>A0ABY5PGD6_9ACTN</name>
<dbReference type="NCBIfam" id="TIGR03953">
    <property type="entry name" value="rplD_bact"/>
    <property type="match status" value="1"/>
</dbReference>
<keyword evidence="3 5" id="KW-0687">Ribonucleoprotein</keyword>
<evidence type="ECO:0000256" key="2">
    <source>
        <dbReference type="ARBA" id="ARBA00022980"/>
    </source>
</evidence>
<keyword evidence="8" id="KW-1185">Reference proteome</keyword>
<keyword evidence="5" id="KW-0694">RNA-binding</keyword>
<dbReference type="Proteomes" id="UP001058860">
    <property type="component" value="Chromosome"/>
</dbReference>
<evidence type="ECO:0000313" key="8">
    <source>
        <dbReference type="Proteomes" id="UP001058860"/>
    </source>
</evidence>
<sequence length="220" mass="22992">MADAPVLGGSKKVKLDDAVFGVAFNGPLVHESVRAELNARRQGTHATKTRGLVRGGGAKPWRQKGTGRARAGSSRSPVWIGGGTVFGPSPRHYTFKVNRKERIAALRSALSVHADRGSIAVLDPAPFEAPSTKQAKALLAGWQDLPSVLVVIEDLDADARETDAGRAALSFRNIDRVSVAEASTVGVADIIGAGGLLITEAALEAVTARAARKTKKEATA</sequence>
<accession>A0ABY5PGD6</accession>
<protein>
    <recommendedName>
        <fullName evidence="4 5">Large ribosomal subunit protein uL4</fullName>
    </recommendedName>
</protein>
<dbReference type="InterPro" id="IPR023574">
    <property type="entry name" value="Ribosomal_uL4_dom_sf"/>
</dbReference>
<reference evidence="8" key="1">
    <citation type="submission" date="2021-11" db="EMBL/GenBank/DDBJ databases">
        <title>Cultivation dependent microbiological survey of springs from the worlds oldest radium mine currently devoted to the extraction of radon-saturated water.</title>
        <authorList>
            <person name="Kapinusova G."/>
            <person name="Smrhova T."/>
            <person name="Strejcek M."/>
            <person name="Suman J."/>
            <person name="Jani K."/>
            <person name="Pajer P."/>
            <person name="Uhlik O."/>
        </authorList>
    </citation>
    <scope>NUCLEOTIDE SEQUENCE [LARGE SCALE GENOMIC DNA]</scope>
    <source>
        <strain evidence="8">J379</strain>
    </source>
</reference>
<dbReference type="Pfam" id="PF00573">
    <property type="entry name" value="Ribosomal_L4"/>
    <property type="match status" value="1"/>
</dbReference>
<evidence type="ECO:0000256" key="5">
    <source>
        <dbReference type="HAMAP-Rule" id="MF_01328"/>
    </source>
</evidence>
<comment type="function">
    <text evidence="5">Forms part of the polypeptide exit tunnel.</text>
</comment>
<gene>
    <name evidence="5 7" type="primary">rplD</name>
    <name evidence="7" type="ORF">LRS13_23985</name>
</gene>
<keyword evidence="5" id="KW-0699">rRNA-binding</keyword>
<dbReference type="InterPro" id="IPR002136">
    <property type="entry name" value="Ribosomal_uL4"/>
</dbReference>
<dbReference type="PANTHER" id="PTHR10746">
    <property type="entry name" value="50S RIBOSOMAL PROTEIN L4"/>
    <property type="match status" value="1"/>
</dbReference>
<comment type="function">
    <text evidence="5">One of the primary rRNA binding proteins, this protein initially binds near the 5'-end of the 23S rRNA. It is important during the early stages of 50S assembly. It makes multiple contacts with different domains of the 23S rRNA in the assembled 50S subunit and ribosome.</text>
</comment>
<evidence type="ECO:0000256" key="1">
    <source>
        <dbReference type="ARBA" id="ARBA00010528"/>
    </source>
</evidence>
<dbReference type="InterPro" id="IPR013005">
    <property type="entry name" value="Ribosomal_uL4-like"/>
</dbReference>
<evidence type="ECO:0000256" key="3">
    <source>
        <dbReference type="ARBA" id="ARBA00023274"/>
    </source>
</evidence>
<dbReference type="Gene3D" id="3.40.1370.10">
    <property type="match status" value="1"/>
</dbReference>